<keyword evidence="4" id="KW-0411">Iron-sulfur</keyword>
<dbReference type="PANTHER" id="PTHR40261:SF1">
    <property type="entry name" value="RIESKE DOMAIN-CONTAINING PROTEIN"/>
    <property type="match status" value="1"/>
</dbReference>
<feature type="domain" description="Rieske" evidence="5">
    <location>
        <begin position="9"/>
        <end position="115"/>
    </location>
</feature>
<organism evidence="6 7">
    <name type="scientific">Hydrogenophaga aromaticivorans</name>
    <dbReference type="NCBI Taxonomy" id="2610898"/>
    <lineage>
        <taxon>Bacteria</taxon>
        <taxon>Pseudomonadati</taxon>
        <taxon>Pseudomonadota</taxon>
        <taxon>Betaproteobacteria</taxon>
        <taxon>Burkholderiales</taxon>
        <taxon>Comamonadaceae</taxon>
        <taxon>Hydrogenophaga</taxon>
    </lineage>
</organism>
<dbReference type="InterPro" id="IPR017941">
    <property type="entry name" value="Rieske_2Fe-2S"/>
</dbReference>
<dbReference type="GO" id="GO:0046872">
    <property type="term" value="F:metal ion binding"/>
    <property type="evidence" value="ECO:0007669"/>
    <property type="project" value="UniProtKB-KW"/>
</dbReference>
<dbReference type="EMBL" id="VYGV01000007">
    <property type="protein sequence ID" value="NWF45685.1"/>
    <property type="molecule type" value="Genomic_DNA"/>
</dbReference>
<dbReference type="PANTHER" id="PTHR40261">
    <property type="match status" value="1"/>
</dbReference>
<dbReference type="SUPFAM" id="SSF50022">
    <property type="entry name" value="ISP domain"/>
    <property type="match status" value="1"/>
</dbReference>
<keyword evidence="2" id="KW-0479">Metal-binding</keyword>
<evidence type="ECO:0000256" key="3">
    <source>
        <dbReference type="ARBA" id="ARBA00023004"/>
    </source>
</evidence>
<comment type="caution">
    <text evidence="6">The sequence shown here is derived from an EMBL/GenBank/DDBJ whole genome shotgun (WGS) entry which is preliminary data.</text>
</comment>
<gene>
    <name evidence="6" type="ORF">F3K02_10555</name>
</gene>
<dbReference type="Proteomes" id="UP000545507">
    <property type="component" value="Unassembled WGS sequence"/>
</dbReference>
<protein>
    <submittedName>
        <fullName evidence="6">Rieske 2Fe-2S domain-containing protein</fullName>
    </submittedName>
</protein>
<dbReference type="InterPro" id="IPR036922">
    <property type="entry name" value="Rieske_2Fe-2S_sf"/>
</dbReference>
<evidence type="ECO:0000259" key="5">
    <source>
        <dbReference type="PROSITE" id="PS51296"/>
    </source>
</evidence>
<evidence type="ECO:0000256" key="4">
    <source>
        <dbReference type="ARBA" id="ARBA00023014"/>
    </source>
</evidence>
<dbReference type="GO" id="GO:0051537">
    <property type="term" value="F:2 iron, 2 sulfur cluster binding"/>
    <property type="evidence" value="ECO:0007669"/>
    <property type="project" value="UniProtKB-KW"/>
</dbReference>
<evidence type="ECO:0000256" key="2">
    <source>
        <dbReference type="ARBA" id="ARBA00022723"/>
    </source>
</evidence>
<keyword evidence="3" id="KW-0408">Iron</keyword>
<dbReference type="AlphaFoldDB" id="A0A7Y8GVK8"/>
<dbReference type="RefSeq" id="WP_177135580.1">
    <property type="nucleotide sequence ID" value="NZ_VYGV01000007.1"/>
</dbReference>
<evidence type="ECO:0000313" key="7">
    <source>
        <dbReference type="Proteomes" id="UP000545507"/>
    </source>
</evidence>
<accession>A0A7Y8GVK8</accession>
<dbReference type="Pfam" id="PF00355">
    <property type="entry name" value="Rieske"/>
    <property type="match status" value="1"/>
</dbReference>
<evidence type="ECO:0000256" key="1">
    <source>
        <dbReference type="ARBA" id="ARBA00022714"/>
    </source>
</evidence>
<evidence type="ECO:0000313" key="6">
    <source>
        <dbReference type="EMBL" id="NWF45685.1"/>
    </source>
</evidence>
<sequence length="126" mass="14102">MDASEQDPLHPLCNSRDLVDSGLAVSFDVVYAGQTCRAFAIRYQGEAHAYLNRCAHVAMEMDWQPDRFFDDSGRWLICASHGAIYEPTTGACRGDPCRGGLIKIGLVERDGVVHWRSQYLLKPPLF</sequence>
<keyword evidence="1" id="KW-0001">2Fe-2S</keyword>
<name>A0A7Y8GVK8_9BURK</name>
<keyword evidence="7" id="KW-1185">Reference proteome</keyword>
<dbReference type="Gene3D" id="2.102.10.10">
    <property type="entry name" value="Rieske [2Fe-2S] iron-sulphur domain"/>
    <property type="match status" value="1"/>
</dbReference>
<dbReference type="PROSITE" id="PS51296">
    <property type="entry name" value="RIESKE"/>
    <property type="match status" value="1"/>
</dbReference>
<reference evidence="6 7" key="1">
    <citation type="submission" date="2019-09" db="EMBL/GenBank/DDBJ databases">
        <title>Hydrogenophaga aromatica sp. nov., isolated from a para-xylene-degrading enrichment culture.</title>
        <authorList>
            <person name="Tancsics A."/>
            <person name="Banerjee S."/>
        </authorList>
    </citation>
    <scope>NUCLEOTIDE SEQUENCE [LARGE SCALE GENOMIC DNA]</scope>
    <source>
        <strain evidence="6 7">D2P1</strain>
    </source>
</reference>
<proteinExistence type="predicted"/>